<comment type="caution">
    <text evidence="1">The sequence shown here is derived from an EMBL/GenBank/DDBJ whole genome shotgun (WGS) entry which is preliminary data.</text>
</comment>
<name>A0ABU4KXF3_9ACTN</name>
<dbReference type="Proteomes" id="UP001271723">
    <property type="component" value="Unassembled WGS sequence"/>
</dbReference>
<gene>
    <name evidence="1" type="ORF">PV517_05240</name>
</gene>
<accession>A0ABU4KXF3</accession>
<dbReference type="Pfam" id="PF14224">
    <property type="entry name" value="DUF4331"/>
    <property type="match status" value="1"/>
</dbReference>
<sequence>MSHHLDSPAARQDVRLDITDFYVFRGERGTVFVLNVNNSITGPDAPHGFHHEGRYEFRIDTDGDARQDLAYRFTFGEPGADGEQSWTLHRLTGAPSSDDATGIGAGTEVVTGVTGVTGREAAGGGGGGERVWAGRAGDPFWIDHDVLVAVGEAFGHGERVDLSGWDRGKATNVFAGQTVHSIVLEIPDEELLRQTGGAHTLGTWAVSILATDAGGWRQIQRAGHPMFQPLFSQHDPDLGDRYNTTRPDQDRELYADLIAGRIADVVAAHGAAEDARTAEDARAYGEVMTGFLFPDVLPYRVGSPAVYGFAGCNGRTLTDSVVDVMFSLATNTPFDAGLTKDCVTARPTNTFPYVAPVARTAE</sequence>
<evidence type="ECO:0000313" key="1">
    <source>
        <dbReference type="EMBL" id="MDX2908107.1"/>
    </source>
</evidence>
<dbReference type="RefSeq" id="WP_086761072.1">
    <property type="nucleotide sequence ID" value="NZ_JAGJBZ010000002.1"/>
</dbReference>
<organism evidence="1 2">
    <name type="scientific">Streptomyces griseiscabiei</name>
    <dbReference type="NCBI Taxonomy" id="2993540"/>
    <lineage>
        <taxon>Bacteria</taxon>
        <taxon>Bacillati</taxon>
        <taxon>Actinomycetota</taxon>
        <taxon>Actinomycetes</taxon>
        <taxon>Kitasatosporales</taxon>
        <taxon>Streptomycetaceae</taxon>
        <taxon>Streptomyces</taxon>
    </lineage>
</organism>
<dbReference type="InterPro" id="IPR025566">
    <property type="entry name" value="DUF4331"/>
</dbReference>
<reference evidence="1 2" key="1">
    <citation type="journal article" date="2023" name="Microb. Genom.">
        <title>Mesoterricola silvestris gen. nov., sp. nov., Mesoterricola sediminis sp. nov., Geothrix oryzae sp. nov., Geothrix edaphica sp. nov., Geothrix rubra sp. nov., and Geothrix limicola sp. nov., six novel members of Acidobacteriota isolated from soils.</title>
        <authorList>
            <person name="Weisberg A.J."/>
            <person name="Pearce E."/>
            <person name="Kramer C.G."/>
            <person name="Chang J.H."/>
            <person name="Clarke C.R."/>
        </authorList>
    </citation>
    <scope>NUCLEOTIDE SEQUENCE [LARGE SCALE GENOMIC DNA]</scope>
    <source>
        <strain evidence="1 2">NRRL_B-2795</strain>
    </source>
</reference>
<proteinExistence type="predicted"/>
<protein>
    <submittedName>
        <fullName evidence="1">DUF4331 family protein</fullName>
    </submittedName>
</protein>
<keyword evidence="2" id="KW-1185">Reference proteome</keyword>
<evidence type="ECO:0000313" key="2">
    <source>
        <dbReference type="Proteomes" id="UP001271723"/>
    </source>
</evidence>
<dbReference type="EMBL" id="JARAVY010000002">
    <property type="protein sequence ID" value="MDX2908107.1"/>
    <property type="molecule type" value="Genomic_DNA"/>
</dbReference>